<dbReference type="PRINTS" id="PR00111">
    <property type="entry name" value="ABHYDROLASE"/>
</dbReference>
<evidence type="ECO:0000313" key="2">
    <source>
        <dbReference type="EMBL" id="SDD11754.1"/>
    </source>
</evidence>
<protein>
    <submittedName>
        <fullName evidence="2">Pimeloyl-ACP methyl ester carboxylesterase</fullName>
    </submittedName>
</protein>
<dbReference type="OrthoDB" id="9801162at2"/>
<dbReference type="GO" id="GO:0003824">
    <property type="term" value="F:catalytic activity"/>
    <property type="evidence" value="ECO:0007669"/>
    <property type="project" value="UniProtKB-ARBA"/>
</dbReference>
<proteinExistence type="predicted"/>
<keyword evidence="3" id="KW-1185">Reference proteome</keyword>
<dbReference type="AlphaFoldDB" id="A0A1G6S504"/>
<sequence>MSAPLVRLPGMLLDHRLWSGLPPREGVLDLPLRGSTLDEAVEAVLAAAPPRFALAGLSLGGVVAMALVARAPERVRRLVLLGCNGRAPTRAQRDGWDVLETRTRAGELTRITPDTLWPGLVAASRRDDPVLAELVAAMAADTGETAFLDQLGVQRSRVDLRPGLASYPGPATVVVGSADALCSLEMHVEIADALPAAELVVLPGVGHLAPLEAPDEVDALLHPGGG</sequence>
<dbReference type="PANTHER" id="PTHR43433">
    <property type="entry name" value="HYDROLASE, ALPHA/BETA FOLD FAMILY PROTEIN"/>
    <property type="match status" value="1"/>
</dbReference>
<dbReference type="Proteomes" id="UP000198546">
    <property type="component" value="Chromosome i"/>
</dbReference>
<accession>A0A1G6S504</accession>
<dbReference type="STRING" id="675864.SAMN04489747_0220"/>
<dbReference type="InterPro" id="IPR050471">
    <property type="entry name" value="AB_hydrolase"/>
</dbReference>
<gene>
    <name evidence="2" type="ORF">SAMN04489747_0220</name>
</gene>
<dbReference type="EMBL" id="LT629688">
    <property type="protein sequence ID" value="SDD11754.1"/>
    <property type="molecule type" value="Genomic_DNA"/>
</dbReference>
<dbReference type="RefSeq" id="WP_090589800.1">
    <property type="nucleotide sequence ID" value="NZ_LT629688.1"/>
</dbReference>
<dbReference type="PANTHER" id="PTHR43433:SF4">
    <property type="entry name" value="NON-HEME CHLOROPEROXIDASE-RELATED"/>
    <property type="match status" value="1"/>
</dbReference>
<name>A0A1G6S504_9ACTN</name>
<dbReference type="SUPFAM" id="SSF53474">
    <property type="entry name" value="alpha/beta-Hydrolases"/>
    <property type="match status" value="1"/>
</dbReference>
<reference evidence="2 3" key="1">
    <citation type="submission" date="2016-10" db="EMBL/GenBank/DDBJ databases">
        <authorList>
            <person name="de Groot N.N."/>
        </authorList>
    </citation>
    <scope>NUCLEOTIDE SEQUENCE [LARGE SCALE GENOMIC DNA]</scope>
    <source>
        <strain evidence="2 3">MON 2.2</strain>
    </source>
</reference>
<dbReference type="Gene3D" id="3.40.50.1820">
    <property type="entry name" value="alpha/beta hydrolase"/>
    <property type="match status" value="1"/>
</dbReference>
<dbReference type="InterPro" id="IPR029058">
    <property type="entry name" value="AB_hydrolase_fold"/>
</dbReference>
<organism evidence="2 3">
    <name type="scientific">Auraticoccus monumenti</name>
    <dbReference type="NCBI Taxonomy" id="675864"/>
    <lineage>
        <taxon>Bacteria</taxon>
        <taxon>Bacillati</taxon>
        <taxon>Actinomycetota</taxon>
        <taxon>Actinomycetes</taxon>
        <taxon>Propionibacteriales</taxon>
        <taxon>Propionibacteriaceae</taxon>
        <taxon>Auraticoccus</taxon>
    </lineage>
</organism>
<dbReference type="InterPro" id="IPR000073">
    <property type="entry name" value="AB_hydrolase_1"/>
</dbReference>
<evidence type="ECO:0000313" key="3">
    <source>
        <dbReference type="Proteomes" id="UP000198546"/>
    </source>
</evidence>
<evidence type="ECO:0000259" key="1">
    <source>
        <dbReference type="Pfam" id="PF12697"/>
    </source>
</evidence>
<dbReference type="Pfam" id="PF12697">
    <property type="entry name" value="Abhydrolase_6"/>
    <property type="match status" value="1"/>
</dbReference>
<feature type="domain" description="AB hydrolase-1" evidence="1">
    <location>
        <begin position="30"/>
        <end position="218"/>
    </location>
</feature>